<dbReference type="Proteomes" id="UP000278627">
    <property type="component" value="Unassembled WGS sequence"/>
</dbReference>
<organism evidence="3">
    <name type="scientific">Brugia pahangi</name>
    <name type="common">Filarial nematode worm</name>
    <dbReference type="NCBI Taxonomy" id="6280"/>
    <lineage>
        <taxon>Eukaryota</taxon>
        <taxon>Metazoa</taxon>
        <taxon>Ecdysozoa</taxon>
        <taxon>Nematoda</taxon>
        <taxon>Chromadorea</taxon>
        <taxon>Rhabditida</taxon>
        <taxon>Spirurina</taxon>
        <taxon>Spiruromorpha</taxon>
        <taxon>Filarioidea</taxon>
        <taxon>Onchocercidae</taxon>
        <taxon>Brugia</taxon>
    </lineage>
</organism>
<gene>
    <name evidence="1" type="ORF">BPAG_LOCUS10199</name>
</gene>
<name>A0A0N4TNZ0_BRUPA</name>
<sequence>MKKVLDTINKRLKNKNLPQSCTFLDDNNYTGYLSKYGYIEIETWGGGEAGHVKNAAHSMESRPRMPGDYIKIQLKFDPEYPIIRAQAAEGGNGLTSHISNKDGGPTFIKMCKDSSEANCKDLITVPGGGKYRMYGGKEYEKTKIHNNLGNLKILGNQTIVTNNSFTEDNQVAYINIQRPRKL</sequence>
<dbReference type="WBParaSite" id="BPAG_0001023701-mRNA-1">
    <property type="protein sequence ID" value="BPAG_0001023701-mRNA-1"/>
    <property type="gene ID" value="BPAG_0001023701"/>
</dbReference>
<dbReference type="EMBL" id="UZAD01013179">
    <property type="protein sequence ID" value="VDN91385.1"/>
    <property type="molecule type" value="Genomic_DNA"/>
</dbReference>
<protein>
    <submittedName>
        <fullName evidence="3">Hydantoinase_B domain-containing protein</fullName>
    </submittedName>
</protein>
<reference evidence="3" key="1">
    <citation type="submission" date="2017-02" db="UniProtKB">
        <authorList>
            <consortium name="WormBaseParasite"/>
        </authorList>
    </citation>
    <scope>IDENTIFICATION</scope>
</reference>
<dbReference type="AlphaFoldDB" id="A0A0N4TNZ0"/>
<evidence type="ECO:0000313" key="3">
    <source>
        <dbReference type="WBParaSite" id="BPAG_0001023701-mRNA-1"/>
    </source>
</evidence>
<evidence type="ECO:0000313" key="1">
    <source>
        <dbReference type="EMBL" id="VDN91385.1"/>
    </source>
</evidence>
<keyword evidence="2" id="KW-1185">Reference proteome</keyword>
<reference evidence="1 2" key="2">
    <citation type="submission" date="2018-11" db="EMBL/GenBank/DDBJ databases">
        <authorList>
            <consortium name="Pathogen Informatics"/>
        </authorList>
    </citation>
    <scope>NUCLEOTIDE SEQUENCE [LARGE SCALE GENOMIC DNA]</scope>
</reference>
<accession>A0A0N4TNZ0</accession>
<proteinExistence type="predicted"/>
<evidence type="ECO:0000313" key="2">
    <source>
        <dbReference type="Proteomes" id="UP000278627"/>
    </source>
</evidence>